<evidence type="ECO:0000313" key="7">
    <source>
        <dbReference type="Proteomes" id="UP000449547"/>
    </source>
</evidence>
<dbReference type="GO" id="GO:0016236">
    <property type="term" value="P:macroautophagy"/>
    <property type="evidence" value="ECO:0007669"/>
    <property type="project" value="TreeGrafter"/>
</dbReference>
<evidence type="ECO:0000256" key="2">
    <source>
        <dbReference type="ARBA" id="ARBA00022927"/>
    </source>
</evidence>
<evidence type="ECO:0000256" key="3">
    <source>
        <dbReference type="PROSITE-ProRule" id="PRU01006"/>
    </source>
</evidence>
<keyword evidence="7" id="KW-1185">Reference proteome</keyword>
<dbReference type="RefSeq" id="XP_034014158.1">
    <property type="nucleotide sequence ID" value="XM_034153525.1"/>
</dbReference>
<feature type="compositionally biased region" description="Polar residues" evidence="4">
    <location>
        <begin position="75"/>
        <end position="106"/>
    </location>
</feature>
<feature type="repeat" description="CHCR" evidence="3">
    <location>
        <begin position="731"/>
        <end position="875"/>
    </location>
</feature>
<dbReference type="InterPro" id="IPR000547">
    <property type="entry name" value="Clathrin_H-chain/VPS_repeat"/>
</dbReference>
<dbReference type="PROSITE" id="PS50236">
    <property type="entry name" value="CHCR"/>
    <property type="match status" value="1"/>
</dbReference>
<dbReference type="PANTHER" id="PTHR12616">
    <property type="entry name" value="VACUOLAR PROTEIN SORTING VPS41"/>
    <property type="match status" value="1"/>
</dbReference>
<dbReference type="SUPFAM" id="SSF50978">
    <property type="entry name" value="WD40 repeat-like"/>
    <property type="match status" value="1"/>
</dbReference>
<feature type="compositionally biased region" description="Polar residues" evidence="4">
    <location>
        <begin position="11"/>
        <end position="47"/>
    </location>
</feature>
<protein>
    <recommendedName>
        <fullName evidence="5">Vps41 beta-propeller domain-containing protein</fullName>
    </recommendedName>
</protein>
<dbReference type="GO" id="GO:0009267">
    <property type="term" value="P:cellular response to starvation"/>
    <property type="evidence" value="ECO:0007669"/>
    <property type="project" value="TreeGrafter"/>
</dbReference>
<organism evidence="6 7">
    <name type="scientific">Diutina rugosa</name>
    <name type="common">Yeast</name>
    <name type="synonym">Candida rugosa</name>
    <dbReference type="NCBI Taxonomy" id="5481"/>
    <lineage>
        <taxon>Eukaryota</taxon>
        <taxon>Fungi</taxon>
        <taxon>Dikarya</taxon>
        <taxon>Ascomycota</taxon>
        <taxon>Saccharomycotina</taxon>
        <taxon>Pichiomycetes</taxon>
        <taxon>Debaryomycetaceae</taxon>
        <taxon>Diutina</taxon>
    </lineage>
</organism>
<dbReference type="GO" id="GO:0006623">
    <property type="term" value="P:protein targeting to vacuole"/>
    <property type="evidence" value="ECO:0007669"/>
    <property type="project" value="InterPro"/>
</dbReference>
<name>A0A642UVT0_DIURU</name>
<dbReference type="EMBL" id="SWFT01000034">
    <property type="protein sequence ID" value="KAA8906448.1"/>
    <property type="molecule type" value="Genomic_DNA"/>
</dbReference>
<dbReference type="InterPro" id="IPR011990">
    <property type="entry name" value="TPR-like_helical_dom_sf"/>
</dbReference>
<dbReference type="AlphaFoldDB" id="A0A642UVT0"/>
<feature type="compositionally biased region" description="Basic and acidic residues" evidence="4">
    <location>
        <begin position="48"/>
        <end position="59"/>
    </location>
</feature>
<accession>A0A642UVT0</accession>
<dbReference type="InterPro" id="IPR057780">
    <property type="entry name" value="Beta-prop_Vps41"/>
</dbReference>
<dbReference type="VEuPathDB" id="FungiDB:DIURU_001026"/>
<dbReference type="OMA" id="PQLVWQD"/>
<dbReference type="InterPro" id="IPR036322">
    <property type="entry name" value="WD40_repeat_dom_sf"/>
</dbReference>
<evidence type="ECO:0000256" key="4">
    <source>
        <dbReference type="SAM" id="MobiDB-lite"/>
    </source>
</evidence>
<dbReference type="GeneID" id="54779679"/>
<dbReference type="InterPro" id="IPR045111">
    <property type="entry name" value="Vps41/Vps8"/>
</dbReference>
<evidence type="ECO:0000259" key="5">
    <source>
        <dbReference type="Pfam" id="PF23411"/>
    </source>
</evidence>
<dbReference type="GO" id="GO:0098588">
    <property type="term" value="C:bounding membrane of organelle"/>
    <property type="evidence" value="ECO:0007669"/>
    <property type="project" value="UniProtKB-ARBA"/>
</dbReference>
<evidence type="ECO:0000256" key="1">
    <source>
        <dbReference type="ARBA" id="ARBA00022448"/>
    </source>
</evidence>
<gene>
    <name evidence="6" type="ORF">DIURU_001026</name>
</gene>
<keyword evidence="2" id="KW-0653">Protein transport</keyword>
<dbReference type="Gene3D" id="2.130.10.10">
    <property type="entry name" value="YVTN repeat-like/Quinoprotein amine dehydrogenase"/>
    <property type="match status" value="1"/>
</dbReference>
<dbReference type="OrthoDB" id="244107at2759"/>
<dbReference type="InterPro" id="IPR015943">
    <property type="entry name" value="WD40/YVTN_repeat-like_dom_sf"/>
</dbReference>
<reference evidence="6 7" key="1">
    <citation type="submission" date="2019-07" db="EMBL/GenBank/DDBJ databases">
        <title>Genome assembly of two rare yeast pathogens: Diutina rugosa and Trichomonascus ciferrii.</title>
        <authorList>
            <person name="Mixao V."/>
            <person name="Saus E."/>
            <person name="Hansen A."/>
            <person name="Lass-Flor C."/>
            <person name="Gabaldon T."/>
        </authorList>
    </citation>
    <scope>NUCLEOTIDE SEQUENCE [LARGE SCALE GENOMIC DNA]</scope>
    <source>
        <strain evidence="6 7">CBS 613</strain>
    </source>
</reference>
<dbReference type="GO" id="GO:0005770">
    <property type="term" value="C:late endosome"/>
    <property type="evidence" value="ECO:0007669"/>
    <property type="project" value="TreeGrafter"/>
</dbReference>
<dbReference type="Pfam" id="PF23556">
    <property type="entry name" value="TPR_Vps41"/>
    <property type="match status" value="1"/>
</dbReference>
<dbReference type="Proteomes" id="UP000449547">
    <property type="component" value="Unassembled WGS sequence"/>
</dbReference>
<comment type="caution">
    <text evidence="6">The sequence shown here is derived from an EMBL/GenBank/DDBJ whole genome shotgun (WGS) entry which is preliminary data.</text>
</comment>
<dbReference type="GO" id="GO:0030897">
    <property type="term" value="C:HOPS complex"/>
    <property type="evidence" value="ECO:0007669"/>
    <property type="project" value="TreeGrafter"/>
</dbReference>
<proteinExistence type="predicted"/>
<dbReference type="GO" id="GO:0034058">
    <property type="term" value="P:endosomal vesicle fusion"/>
    <property type="evidence" value="ECO:0007669"/>
    <property type="project" value="TreeGrafter"/>
</dbReference>
<sequence length="1014" mass="115101">MTKKTLEVPEGNSQDSPPTKDNYGSHSSVDNQEAISTLSTASVGANDSHSERYSPESEARGTTGPKKGDFDPSFTAGSETSAFSSTGNNPTTITETEVEPASQNGIGVSEGEAENNDDDYDDDDESDDSDDEQTEDIPLLKYSRPKSLKLSDVSASTFHDDYMIFATHLGVISIYTTNLQLVRTFRAHRASVLSVFTDGTYFATASMDGTVVIGSIKDEKDIQAYDFQRPVHAVVLDKNFSQTRSFISGGKSGKILYSTKNWLGKRSDVVIDEGDGPIVGLLCVDDVLFWMNDVGITAYNIITRQVIKVFERPADAPRSDEYWPRWAFPETDRVIIAWGNYVWSMRITAAKKTETVSSYIPSSVSFRANTGANERSVELENIYKMSSLIAGIASFSKHDQWLLLTYTPHTINSDGKRVFSNPDLQLVNSATGEVEWEEEIGLKDINNLSLNDYQLASSDDGYFIISARDLVHAEEFKLEDRLQWYIDHDRYDEVWRLSSFLNIPPLRRLNYGIKHVDNLVKSDWKEALKFLRKVLDVDESRLVVRDDKSTIASTAVANDDAYVGEVVNQWEEWSSIAIKTNHYEELTQVIPTTPKLAIRQEVYTKIMSHWMHEDDVTTFLTLLNMWDHNLYDIHVVISELEEILEDKESPELRQGLVQLYVWSQQPEKAVSHLIKNRSDQLIEFICNNHIIEQNFDYIPKMLSFKFDNPDALHTVPVDEIETKLAPVMNMLVNYRHEINPARFVQYFNSINLSVLTFVYLLELQSVDEYTASKFGNDMVKMLVEFRRSLLLPFLTKHDANYDLDFALKLCEQAGYVEEQVYLLGKVGNSKQAMHLIISDLNDPKMALDFAKQQQDRECWNLLLTASVDERDGGRPSFIKALIEGADDQTREYYDPLDILKRMPASISVQGLNHAVINFTKKNALNLVLHQLVLNILYKQAEKASRTYREIRLIGVDGEREIKEADLTRLIGVDVIHSSSPTTELTMHYTLDVANSTVPAYTALRKKLAYLSHRR</sequence>
<dbReference type="Gene3D" id="1.25.40.10">
    <property type="entry name" value="Tetratricopeptide repeat domain"/>
    <property type="match status" value="1"/>
</dbReference>
<feature type="region of interest" description="Disordered" evidence="4">
    <location>
        <begin position="1"/>
        <end position="138"/>
    </location>
</feature>
<feature type="compositionally biased region" description="Acidic residues" evidence="4">
    <location>
        <begin position="111"/>
        <end position="135"/>
    </location>
</feature>
<feature type="domain" description="Vps41 beta-propeller" evidence="5">
    <location>
        <begin position="148"/>
        <end position="475"/>
    </location>
</feature>
<dbReference type="PANTHER" id="PTHR12616:SF1">
    <property type="entry name" value="VACUOLAR PROTEIN SORTING-ASSOCIATED PROTEIN 41 HOMOLOG"/>
    <property type="match status" value="1"/>
</dbReference>
<keyword evidence="1" id="KW-0813">Transport</keyword>
<dbReference type="Pfam" id="PF23411">
    <property type="entry name" value="Beta-prop_Vps41"/>
    <property type="match status" value="1"/>
</dbReference>
<dbReference type="SMART" id="SM00299">
    <property type="entry name" value="CLH"/>
    <property type="match status" value="1"/>
</dbReference>
<evidence type="ECO:0000313" key="6">
    <source>
        <dbReference type="EMBL" id="KAA8906448.1"/>
    </source>
</evidence>